<keyword evidence="1" id="KW-0732">Signal</keyword>
<organism evidence="2 3">
    <name type="scientific">Thermoanaerobacterium xylanolyticum (strain ATCC 49914 / DSM 7097 / LX-11)</name>
    <dbReference type="NCBI Taxonomy" id="858215"/>
    <lineage>
        <taxon>Bacteria</taxon>
        <taxon>Bacillati</taxon>
        <taxon>Bacillota</taxon>
        <taxon>Clostridia</taxon>
        <taxon>Thermoanaerobacterales</taxon>
        <taxon>Thermoanaerobacteraceae</taxon>
        <taxon>Thermoanaerobacterium</taxon>
    </lineage>
</organism>
<reference evidence="2" key="1">
    <citation type="submission" date="2011-05" db="EMBL/GenBank/DDBJ databases">
        <title>Complete sequence of Thermoanaerobacterium xylanolyticum LX-11.</title>
        <authorList>
            <consortium name="US DOE Joint Genome Institute"/>
            <person name="Lucas S."/>
            <person name="Han J."/>
            <person name="Lapidus A."/>
            <person name="Cheng J.-F."/>
            <person name="Goodwin L."/>
            <person name="Pitluck S."/>
            <person name="Peters L."/>
            <person name="Mikhailova N."/>
            <person name="Lu M."/>
            <person name="Han C."/>
            <person name="Tapia R."/>
            <person name="Land M."/>
            <person name="Hauser L."/>
            <person name="Kyrpides N."/>
            <person name="Ivanova N."/>
            <person name="Pagani I."/>
            <person name="Hemme C."/>
            <person name="Woyke T."/>
        </authorList>
    </citation>
    <scope>NUCLEOTIDE SEQUENCE</scope>
    <source>
        <strain evidence="2">LX-11</strain>
    </source>
</reference>
<evidence type="ECO:0000256" key="1">
    <source>
        <dbReference type="SAM" id="SignalP"/>
    </source>
</evidence>
<dbReference type="KEGG" id="txy:Thexy_0840"/>
<evidence type="ECO:0000313" key="2">
    <source>
        <dbReference type="EMBL" id="AEF16881.1"/>
    </source>
</evidence>
<protein>
    <recommendedName>
        <fullName evidence="4">Propeptide PepSY amd peptidase M4</fullName>
    </recommendedName>
</protein>
<proteinExistence type="predicted"/>
<dbReference type="STRING" id="858215.Thexy_0840"/>
<dbReference type="eggNOG" id="ENOG5033YGY">
    <property type="taxonomic scope" value="Bacteria"/>
</dbReference>
<evidence type="ECO:0008006" key="4">
    <source>
        <dbReference type="Google" id="ProtNLM"/>
    </source>
</evidence>
<sequence length="500" mass="57391">MIKRIFLLTLTLLIAFSLNAFSFGFSGDIQNQDYLKSLKDKMPFISDMSVDQIRKNSDGFIQINMKSEGDTYKTFDAVLDNNGNIKSVDYYVDQMKYLFGKSGESKISRDEAIIIGKKLLENVFGEKFDYVSEINDSMYIDNALERPIIYKFRYKNLVDDIPVYNIDAYVYIDSESGDILKLKGQRVDELSFDKNIKMIDNVGALNVFNSKFNPILVYLKNNNDNFPKYRLYYALSIDYNLVGIDAVNGDLVDFNGNMLYDDVLKIKCDANDFKKSYSIVANDEALKIAMNELNNFHIKDIKVLDSKTIERYFLTERETYTFNMNHTDKSLIANANIAVDKETGNIISENVDISDDDGLFDTYGNLDRIIGFTKEILRGKDCNLDLLKKPAIEDDDYTYVFYRVYNGAIVLDNYVRIKTDKNGKIINVSLNWDEADKSSKADILNESIAKNILVGEKPSLYYLYTSKYELMPIYRLSTMNSIVDALTGQKVSVNEFEKGY</sequence>
<dbReference type="RefSeq" id="WP_013787628.1">
    <property type="nucleotide sequence ID" value="NC_015555.1"/>
</dbReference>
<name>F6BJ49_THEXL</name>
<dbReference type="Proteomes" id="UP000007239">
    <property type="component" value="Chromosome"/>
</dbReference>
<evidence type="ECO:0000313" key="3">
    <source>
        <dbReference type="Proteomes" id="UP000007239"/>
    </source>
</evidence>
<feature type="signal peptide" evidence="1">
    <location>
        <begin position="1"/>
        <end position="22"/>
    </location>
</feature>
<dbReference type="EMBL" id="CP002739">
    <property type="protein sequence ID" value="AEF16881.1"/>
    <property type="molecule type" value="Genomic_DNA"/>
</dbReference>
<dbReference type="AlphaFoldDB" id="F6BJ49"/>
<gene>
    <name evidence="2" type="ordered locus">Thexy_0840</name>
</gene>
<accession>F6BJ49</accession>
<feature type="chain" id="PRO_5038564402" description="Propeptide PepSY amd peptidase M4" evidence="1">
    <location>
        <begin position="23"/>
        <end position="500"/>
    </location>
</feature>
<keyword evidence="3" id="KW-1185">Reference proteome</keyword>
<dbReference type="HOGENOM" id="CLU_540716_0_0_9"/>